<dbReference type="GO" id="GO:0016787">
    <property type="term" value="F:hydrolase activity"/>
    <property type="evidence" value="ECO:0007669"/>
    <property type="project" value="UniProtKB-KW"/>
</dbReference>
<dbReference type="EMBL" id="JAPMUA010000002">
    <property type="protein sequence ID" value="MDG3585157.1"/>
    <property type="molecule type" value="Genomic_DNA"/>
</dbReference>
<dbReference type="SFLD" id="SFLDS00003">
    <property type="entry name" value="Haloacid_Dehalogenase"/>
    <property type="match status" value="1"/>
</dbReference>
<sequence length="205" mass="24126">MIKNIIFDFGDIFIDLEKATSLNLILEKYPDFKLSKEIIQLNNQYEMGLLSTDAFIAAYQKFLPKENKTGLKNIWNSIILHIPEHRMEFIETLANENKFRLFLLSNTNDLHIEQVIKNITPANYERLKNCFEKFYLSHEINLRKPNKDIFEFVLEQNKLIAQETLFIDDTAENIETAKKIGLHTWHLIPGKEDIASLFKKDFPFS</sequence>
<dbReference type="PANTHER" id="PTHR43611">
    <property type="entry name" value="ALPHA-D-GLUCOSE 1-PHOSPHATE PHOSPHATASE"/>
    <property type="match status" value="1"/>
</dbReference>
<keyword evidence="1" id="KW-0378">Hydrolase</keyword>
<dbReference type="Gene3D" id="1.10.150.240">
    <property type="entry name" value="Putative phosphatase, domain 2"/>
    <property type="match status" value="1"/>
</dbReference>
<dbReference type="InterPro" id="IPR023198">
    <property type="entry name" value="PGP-like_dom2"/>
</dbReference>
<reference evidence="1" key="1">
    <citation type="submission" date="2022-11" db="EMBL/GenBank/DDBJ databases">
        <title>High-quality draft genome sequence of Galbibacter sp. strain CMA-7.</title>
        <authorList>
            <person name="Wei L."/>
            <person name="Dong C."/>
            <person name="Shao Z."/>
        </authorList>
    </citation>
    <scope>NUCLEOTIDE SEQUENCE</scope>
    <source>
        <strain evidence="1">CMA-7</strain>
    </source>
</reference>
<dbReference type="InterPro" id="IPR023214">
    <property type="entry name" value="HAD_sf"/>
</dbReference>
<protein>
    <submittedName>
        <fullName evidence="1">HAD-IA family hydrolase</fullName>
    </submittedName>
</protein>
<comment type="caution">
    <text evidence="1">The sequence shown here is derived from an EMBL/GenBank/DDBJ whole genome shotgun (WGS) entry which is preliminary data.</text>
</comment>
<dbReference type="NCBIfam" id="TIGR01509">
    <property type="entry name" value="HAD-SF-IA-v3"/>
    <property type="match status" value="1"/>
</dbReference>
<evidence type="ECO:0000313" key="2">
    <source>
        <dbReference type="Proteomes" id="UP001153642"/>
    </source>
</evidence>
<keyword evidence="2" id="KW-1185">Reference proteome</keyword>
<dbReference type="Gene3D" id="3.40.50.1000">
    <property type="entry name" value="HAD superfamily/HAD-like"/>
    <property type="match status" value="1"/>
</dbReference>
<dbReference type="InterPro" id="IPR006439">
    <property type="entry name" value="HAD-SF_hydro_IA"/>
</dbReference>
<dbReference type="Proteomes" id="UP001153642">
    <property type="component" value="Unassembled WGS sequence"/>
</dbReference>
<dbReference type="PANTHER" id="PTHR43611:SF3">
    <property type="entry name" value="FLAVIN MONONUCLEOTIDE HYDROLASE 1, CHLOROPLATIC"/>
    <property type="match status" value="1"/>
</dbReference>
<name>A0ABT6FPT0_9FLAO</name>
<dbReference type="SFLD" id="SFLDG01129">
    <property type="entry name" value="C1.5:_HAD__Beta-PGM__Phosphata"/>
    <property type="match status" value="1"/>
</dbReference>
<dbReference type="NCBIfam" id="TIGR01549">
    <property type="entry name" value="HAD-SF-IA-v1"/>
    <property type="match status" value="1"/>
</dbReference>
<gene>
    <name evidence="1" type="ORF">OSR52_04695</name>
</gene>
<evidence type="ECO:0000313" key="1">
    <source>
        <dbReference type="EMBL" id="MDG3585157.1"/>
    </source>
</evidence>
<accession>A0ABT6FPT0</accession>
<dbReference type="InterPro" id="IPR036412">
    <property type="entry name" value="HAD-like_sf"/>
</dbReference>
<dbReference type="InterPro" id="IPR041492">
    <property type="entry name" value="HAD_2"/>
</dbReference>
<dbReference type="Pfam" id="PF13419">
    <property type="entry name" value="HAD_2"/>
    <property type="match status" value="1"/>
</dbReference>
<dbReference type="RefSeq" id="WP_277899567.1">
    <property type="nucleotide sequence ID" value="NZ_JAPMUA010000002.1"/>
</dbReference>
<dbReference type="SUPFAM" id="SSF56784">
    <property type="entry name" value="HAD-like"/>
    <property type="match status" value="1"/>
</dbReference>
<organism evidence="1 2">
    <name type="scientific">Galbibacter pacificus</name>
    <dbReference type="NCBI Taxonomy" id="2996052"/>
    <lineage>
        <taxon>Bacteria</taxon>
        <taxon>Pseudomonadati</taxon>
        <taxon>Bacteroidota</taxon>
        <taxon>Flavobacteriia</taxon>
        <taxon>Flavobacteriales</taxon>
        <taxon>Flavobacteriaceae</taxon>
        <taxon>Galbibacter</taxon>
    </lineage>
</organism>
<proteinExistence type="predicted"/>